<evidence type="ECO:0000313" key="4">
    <source>
        <dbReference type="Proteomes" id="UP000886885"/>
    </source>
</evidence>
<evidence type="ECO:0000313" key="3">
    <source>
        <dbReference type="EMBL" id="KAG6752716.1"/>
    </source>
</evidence>
<dbReference type="InterPro" id="IPR005162">
    <property type="entry name" value="Retrotrans_gag_dom"/>
</dbReference>
<dbReference type="Proteomes" id="UP000886885">
    <property type="component" value="Chromosome 12D"/>
</dbReference>
<gene>
    <name evidence="3" type="ORF">POTOM_042752</name>
</gene>
<organism evidence="3 4">
    <name type="scientific">Populus tomentosa</name>
    <name type="common">Chinese white poplar</name>
    <dbReference type="NCBI Taxonomy" id="118781"/>
    <lineage>
        <taxon>Eukaryota</taxon>
        <taxon>Viridiplantae</taxon>
        <taxon>Streptophyta</taxon>
        <taxon>Embryophyta</taxon>
        <taxon>Tracheophyta</taxon>
        <taxon>Spermatophyta</taxon>
        <taxon>Magnoliopsida</taxon>
        <taxon>eudicotyledons</taxon>
        <taxon>Gunneridae</taxon>
        <taxon>Pentapetalae</taxon>
        <taxon>rosids</taxon>
        <taxon>fabids</taxon>
        <taxon>Malpighiales</taxon>
        <taxon>Salicaceae</taxon>
        <taxon>Saliceae</taxon>
        <taxon>Populus</taxon>
    </lineage>
</organism>
<dbReference type="EMBL" id="JAAWWB010000024">
    <property type="protein sequence ID" value="KAG6752716.1"/>
    <property type="molecule type" value="Genomic_DNA"/>
</dbReference>
<dbReference type="Pfam" id="PF03732">
    <property type="entry name" value="Retrotrans_gag"/>
    <property type="match status" value="1"/>
</dbReference>
<dbReference type="PANTHER" id="PTHR35046">
    <property type="entry name" value="ZINC KNUCKLE (CCHC-TYPE) FAMILY PROTEIN"/>
    <property type="match status" value="1"/>
</dbReference>
<comment type="caution">
    <text evidence="3">The sequence shown here is derived from an EMBL/GenBank/DDBJ whole genome shotgun (WGS) entry which is preliminary data.</text>
</comment>
<name>A0A8X7YL36_POPTO</name>
<dbReference type="OrthoDB" id="1731207at2759"/>
<keyword evidence="4" id="KW-1185">Reference proteome</keyword>
<dbReference type="PANTHER" id="PTHR35046:SF26">
    <property type="entry name" value="RNA-DIRECTED DNA POLYMERASE"/>
    <property type="match status" value="1"/>
</dbReference>
<evidence type="ECO:0000256" key="1">
    <source>
        <dbReference type="SAM" id="MobiDB-lite"/>
    </source>
</evidence>
<evidence type="ECO:0000259" key="2">
    <source>
        <dbReference type="Pfam" id="PF03732"/>
    </source>
</evidence>
<dbReference type="AlphaFoldDB" id="A0A8X7YL36"/>
<feature type="domain" description="Retrotransposon gag" evidence="2">
    <location>
        <begin position="126"/>
        <end position="187"/>
    </location>
</feature>
<feature type="region of interest" description="Disordered" evidence="1">
    <location>
        <begin position="35"/>
        <end position="77"/>
    </location>
</feature>
<protein>
    <recommendedName>
        <fullName evidence="2">Retrotransposon gag domain-containing protein</fullName>
    </recommendedName>
</protein>
<accession>A0A8X7YL36</accession>
<reference evidence="3" key="1">
    <citation type="journal article" date="2020" name="bioRxiv">
        <title>Hybrid origin of Populus tomentosa Carr. identified through genome sequencing and phylogenomic analysis.</title>
        <authorList>
            <person name="An X."/>
            <person name="Gao K."/>
            <person name="Chen Z."/>
            <person name="Li J."/>
            <person name="Yang X."/>
            <person name="Yang X."/>
            <person name="Zhou J."/>
            <person name="Guo T."/>
            <person name="Zhao T."/>
            <person name="Huang S."/>
            <person name="Miao D."/>
            <person name="Khan W.U."/>
            <person name="Rao P."/>
            <person name="Ye M."/>
            <person name="Lei B."/>
            <person name="Liao W."/>
            <person name="Wang J."/>
            <person name="Ji L."/>
            <person name="Li Y."/>
            <person name="Guo B."/>
            <person name="Mustafa N.S."/>
            <person name="Li S."/>
            <person name="Yun Q."/>
            <person name="Keller S.R."/>
            <person name="Mao J."/>
            <person name="Zhang R."/>
            <person name="Strauss S.H."/>
        </authorList>
    </citation>
    <scope>NUCLEOTIDE SEQUENCE</scope>
    <source>
        <strain evidence="3">GM15</strain>
        <tissue evidence="3">Leaf</tissue>
    </source>
</reference>
<sequence length="525" mass="61202">MMEQLIHRLDLMEERCAQEEHGSFNRSGRRAVHRERLGNSDVYEENGNQEFENHEPRVQHHRQNMHRGNTGHGAGYQPLDELTKRMRVDVPDFLGKLEPNAFEDWLTAIEDYFDWFVVSEDRKVRYVRMKLKGHARAWWGSVEEQLRRTRRPAVLNWKEMKERLKEKYLPLDYEQMMFEEMLQLRQARYRTRLRNDLLKEMWTARLINVEEAYQSALHIEKQLGPSVGRKVMSWDSKSEFIPTSSTQRLPPLRDQIRSGVSGDYKGKAKAFNEGPQCYKCKGFGHYVVVCPTKDKKLAFICEKELFVEDTVNDTEEEDIDGYRHSDEEHLSASELPSCECRLLQTRSLRQQEVPINLLMGSKPLSDEFYMNLIADVGLQEDNCSTLPLYHLSENNFSYGDPYMIPFIYGTSKNIFLCCQNPMQSPLYISTNSCITGKDSCISSLSSEKAYRYVVSGDMKASKVGDSCHVDLVNGILYTVENARGKAFAYWIMPLMLHTALTFSMWHLSNVRKLSIDCPREFSQYF</sequence>
<proteinExistence type="predicted"/>